<dbReference type="AlphaFoldDB" id="A0A381PMJ6"/>
<organism evidence="1">
    <name type="scientific">marine metagenome</name>
    <dbReference type="NCBI Taxonomy" id="408172"/>
    <lineage>
        <taxon>unclassified sequences</taxon>
        <taxon>metagenomes</taxon>
        <taxon>ecological metagenomes</taxon>
    </lineage>
</organism>
<reference evidence="1" key="1">
    <citation type="submission" date="2018-05" db="EMBL/GenBank/DDBJ databases">
        <authorList>
            <person name="Lanie J.A."/>
            <person name="Ng W.-L."/>
            <person name="Kazmierczak K.M."/>
            <person name="Andrzejewski T.M."/>
            <person name="Davidsen T.M."/>
            <person name="Wayne K.J."/>
            <person name="Tettelin H."/>
            <person name="Glass J.I."/>
            <person name="Rusch D."/>
            <person name="Podicherti R."/>
            <person name="Tsui H.-C.T."/>
            <person name="Winkler M.E."/>
        </authorList>
    </citation>
    <scope>NUCLEOTIDE SEQUENCE</scope>
</reference>
<dbReference type="EMBL" id="UINC01001007">
    <property type="protein sequence ID" value="SUZ67279.1"/>
    <property type="molecule type" value="Genomic_DNA"/>
</dbReference>
<accession>A0A381PMJ6</accession>
<sequence>MEIFAFAEAKANNFRNLVFYYTPYGSSQASEQHIYCCACQGPRVCLSADTGHSRGVRELNYLTLR</sequence>
<name>A0A381PMJ6_9ZZZZ</name>
<evidence type="ECO:0000313" key="1">
    <source>
        <dbReference type="EMBL" id="SUZ67279.1"/>
    </source>
</evidence>
<protein>
    <submittedName>
        <fullName evidence="1">Uncharacterized protein</fullName>
    </submittedName>
</protein>
<proteinExistence type="predicted"/>
<gene>
    <name evidence="1" type="ORF">METZ01_LOCUS20133</name>
</gene>